<proteinExistence type="predicted"/>
<evidence type="ECO:0000313" key="3">
    <source>
        <dbReference type="Proteomes" id="UP000245634"/>
    </source>
</evidence>
<dbReference type="Proteomes" id="UP000245634">
    <property type="component" value="Unassembled WGS sequence"/>
</dbReference>
<feature type="signal peptide" evidence="1">
    <location>
        <begin position="1"/>
        <end position="23"/>
    </location>
</feature>
<keyword evidence="3" id="KW-1185">Reference proteome</keyword>
<accession>A0A316DDF4</accession>
<dbReference type="EMBL" id="QGGL01000002">
    <property type="protein sequence ID" value="PWK16005.1"/>
    <property type="molecule type" value="Genomic_DNA"/>
</dbReference>
<keyword evidence="1" id="KW-0732">Signal</keyword>
<dbReference type="AlphaFoldDB" id="A0A316DDF4"/>
<dbReference type="RefSeq" id="WP_170119241.1">
    <property type="nucleotide sequence ID" value="NZ_QGGL01000002.1"/>
</dbReference>
<evidence type="ECO:0000313" key="2">
    <source>
        <dbReference type="EMBL" id="PWK16005.1"/>
    </source>
</evidence>
<comment type="caution">
    <text evidence="2">The sequence shown here is derived from an EMBL/GenBank/DDBJ whole genome shotgun (WGS) entry which is preliminary data.</text>
</comment>
<name>A0A316DDF4_9BACL</name>
<feature type="chain" id="PRO_5016269804" evidence="1">
    <location>
        <begin position="24"/>
        <end position="56"/>
    </location>
</feature>
<protein>
    <submittedName>
        <fullName evidence="2">Uncharacterized protein</fullName>
    </submittedName>
</protein>
<reference evidence="2 3" key="1">
    <citation type="submission" date="2018-05" db="EMBL/GenBank/DDBJ databases">
        <title>Genomic Encyclopedia of Type Strains, Phase IV (KMG-IV): sequencing the most valuable type-strain genomes for metagenomic binning, comparative biology and taxonomic classification.</title>
        <authorList>
            <person name="Goeker M."/>
        </authorList>
    </citation>
    <scope>NUCLEOTIDE SEQUENCE [LARGE SCALE GENOMIC DNA]</scope>
    <source>
        <strain evidence="2 3">DSM 18773</strain>
    </source>
</reference>
<organism evidence="2 3">
    <name type="scientific">Tumebacillus permanentifrigoris</name>
    <dbReference type="NCBI Taxonomy" id="378543"/>
    <lineage>
        <taxon>Bacteria</taxon>
        <taxon>Bacillati</taxon>
        <taxon>Bacillota</taxon>
        <taxon>Bacilli</taxon>
        <taxon>Bacillales</taxon>
        <taxon>Alicyclobacillaceae</taxon>
        <taxon>Tumebacillus</taxon>
    </lineage>
</organism>
<evidence type="ECO:0000256" key="1">
    <source>
        <dbReference type="SAM" id="SignalP"/>
    </source>
</evidence>
<sequence>MKKTRLLLATLLTLSLLTAPVLAADGQGEPGKNAGGVGGKHNFDQWQTIKRLQIHN</sequence>
<gene>
    <name evidence="2" type="ORF">C7459_102251</name>
</gene>